<feature type="region of interest" description="Disordered" evidence="1">
    <location>
        <begin position="136"/>
        <end position="166"/>
    </location>
</feature>
<evidence type="ECO:0000313" key="3">
    <source>
        <dbReference type="EMBL" id="GEM06696.1"/>
    </source>
</evidence>
<evidence type="ECO:0000259" key="2">
    <source>
        <dbReference type="Pfam" id="PF09995"/>
    </source>
</evidence>
<reference evidence="3 4" key="1">
    <citation type="submission" date="2019-07" db="EMBL/GenBank/DDBJ databases">
        <title>Rhodotorula toruloides NBRC10032 genome sequencing.</title>
        <authorList>
            <person name="Shida Y."/>
            <person name="Takaku H."/>
            <person name="Ogasawara W."/>
            <person name="Mori K."/>
        </authorList>
    </citation>
    <scope>NUCLEOTIDE SEQUENCE [LARGE SCALE GENOMIC DNA]</scope>
    <source>
        <strain evidence="3 4">NBRC10032</strain>
    </source>
</reference>
<dbReference type="EMBL" id="BJWK01000002">
    <property type="protein sequence ID" value="GEM06696.1"/>
    <property type="molecule type" value="Genomic_DNA"/>
</dbReference>
<accession>A0A511K9R2</accession>
<sequence>MGLLRPDPLLVVGAPLTSAEQARAIHIPPSHPDPSSFIESLAPGSVLHHFDFIARYDTQTSFRPSEIEPLRRESDELADRAVEVLGLVDVKGMGRDALVAIEEYLREKERRGESWKKECEDDPVWRLWEEMAREPPEGVHGYRSSSDGKQDRRTTPLDPFEQRRGSAPTLAEGQAVFWKYSAQIYSSLAHFSLAGGFSAPKLASVMRETNYLTSDMRDATHKRLLETSLFVLDAMTDMTTGSGRGWRSAFRVRMLHAQVRRRIATGKGRHNEYNEAEAGVPINQADLLAVLGAFMVAPIWSLRRIGIQVMPREEAAYQVCWRHIGYYLGISPTLLLKLYGSTFQAAETYFASLAFSIFPSGAPPSDPHSTPQYKILSSIANRPPRPSTVQQHVELCRLFLGPSLADQLALPESTWRERLTIDVEMWTAWALLAFGQTYAKTPLLGEWRGKSWEVRRQKWFRWAIELVVVYGLGERRTVFAWREADRQKSKLEKDEGEEPGVEFGAHVGTAVRKEWRDLLIEMGVVCGSVAVAAVGCVVGTHRWLA</sequence>
<dbReference type="PANTHER" id="PTHR37539:SF1">
    <property type="entry name" value="ER-BOUND OXYGENASE MPAB_MPAB'_RUBBER OXYGENASE CATALYTIC DOMAIN-CONTAINING PROTEIN"/>
    <property type="match status" value="1"/>
</dbReference>
<name>A0A511K9R2_RHOTO</name>
<organism evidence="3 4">
    <name type="scientific">Rhodotorula toruloides</name>
    <name type="common">Yeast</name>
    <name type="synonym">Rhodosporidium toruloides</name>
    <dbReference type="NCBI Taxonomy" id="5286"/>
    <lineage>
        <taxon>Eukaryota</taxon>
        <taxon>Fungi</taxon>
        <taxon>Dikarya</taxon>
        <taxon>Basidiomycota</taxon>
        <taxon>Pucciniomycotina</taxon>
        <taxon>Microbotryomycetes</taxon>
        <taxon>Sporidiobolales</taxon>
        <taxon>Sporidiobolaceae</taxon>
        <taxon>Rhodotorula</taxon>
    </lineage>
</organism>
<evidence type="ECO:0000256" key="1">
    <source>
        <dbReference type="SAM" id="MobiDB-lite"/>
    </source>
</evidence>
<protein>
    <submittedName>
        <fullName evidence="3">Transmembrane protein</fullName>
    </submittedName>
</protein>
<dbReference type="AlphaFoldDB" id="A0A511K9R2"/>
<evidence type="ECO:0000313" key="4">
    <source>
        <dbReference type="Proteomes" id="UP000321518"/>
    </source>
</evidence>
<keyword evidence="3" id="KW-0812">Transmembrane</keyword>
<dbReference type="Pfam" id="PF09995">
    <property type="entry name" value="MPAB_Lcp_cat"/>
    <property type="match status" value="1"/>
</dbReference>
<gene>
    <name evidence="3" type="ORF">Rt10032_c02g0713</name>
</gene>
<feature type="domain" description="ER-bound oxygenase mpaB/mpaB'/Rubber oxygenase catalytic" evidence="2">
    <location>
        <begin position="178"/>
        <end position="426"/>
    </location>
</feature>
<dbReference type="GO" id="GO:0016491">
    <property type="term" value="F:oxidoreductase activity"/>
    <property type="evidence" value="ECO:0007669"/>
    <property type="project" value="InterPro"/>
</dbReference>
<dbReference type="OrthoDB" id="6361347at2759"/>
<dbReference type="Proteomes" id="UP000321518">
    <property type="component" value="Unassembled WGS sequence"/>
</dbReference>
<comment type="caution">
    <text evidence="3">The sequence shown here is derived from an EMBL/GenBank/DDBJ whole genome shotgun (WGS) entry which is preliminary data.</text>
</comment>
<dbReference type="InterPro" id="IPR018713">
    <property type="entry name" value="MPAB/Lcp_cat_dom"/>
</dbReference>
<dbReference type="InterPro" id="IPR037473">
    <property type="entry name" value="Lcp-like"/>
</dbReference>
<proteinExistence type="predicted"/>
<keyword evidence="3" id="KW-0472">Membrane</keyword>
<dbReference type="PANTHER" id="PTHR37539">
    <property type="entry name" value="SECRETED PROTEIN-RELATED"/>
    <property type="match status" value="1"/>
</dbReference>
<feature type="compositionally biased region" description="Basic and acidic residues" evidence="1">
    <location>
        <begin position="146"/>
        <end position="164"/>
    </location>
</feature>